<gene>
    <name evidence="2" type="ORF">GCM10019998_09040</name>
</gene>
<organism evidence="2 3">
    <name type="scientific">Tetragenococcus solitarius</name>
    <dbReference type="NCBI Taxonomy" id="71453"/>
    <lineage>
        <taxon>Bacteria</taxon>
        <taxon>Bacillati</taxon>
        <taxon>Bacillota</taxon>
        <taxon>Bacilli</taxon>
        <taxon>Lactobacillales</taxon>
        <taxon>Enterococcaceae</taxon>
        <taxon>Tetragenococcus</taxon>
    </lineage>
</organism>
<comment type="caution">
    <text evidence="2">The sequence shown here is derived from an EMBL/GenBank/DDBJ whole genome shotgun (WGS) entry which is preliminary data.</text>
</comment>
<protein>
    <submittedName>
        <fullName evidence="2">Uncharacterized protein</fullName>
    </submittedName>
</protein>
<feature type="compositionally biased region" description="Low complexity" evidence="1">
    <location>
        <begin position="8"/>
        <end position="19"/>
    </location>
</feature>
<feature type="compositionally biased region" description="Basic and acidic residues" evidence="1">
    <location>
        <begin position="292"/>
        <end position="304"/>
    </location>
</feature>
<evidence type="ECO:0000256" key="1">
    <source>
        <dbReference type="SAM" id="MobiDB-lite"/>
    </source>
</evidence>
<proteinExistence type="predicted"/>
<keyword evidence="3" id="KW-1185">Reference proteome</keyword>
<name>A0ABN3Y2T0_9ENTE</name>
<evidence type="ECO:0000313" key="2">
    <source>
        <dbReference type="EMBL" id="GAA3015091.1"/>
    </source>
</evidence>
<dbReference type="Proteomes" id="UP001501577">
    <property type="component" value="Unassembled WGS sequence"/>
</dbReference>
<accession>A0ABN3Y2T0</accession>
<feature type="region of interest" description="Disordered" evidence="1">
    <location>
        <begin position="1"/>
        <end position="43"/>
    </location>
</feature>
<sequence>MNKSRADSTSMKETSTISSSKKESDIKNKQAQNNDTSSESDEKTFSQLDEIIGVWINEEKEQTFAITSHDYIADDKKYLITGVDVNEEEKTDKYVISWDTNLFIKEYGKPKSFNPQPFIYDYNSEQDTLSNLVTFHRKIDDKQVNYIKDKLAGNEPINLEQLLQVDDQYLLAYWNKAAAETDNLEKQLATVYQEISIDFPDLQLLTDKEYEKYQSIAKEIEDNSDYSFSDLNTALPQDIYHWYIDLDKDISQKERIKQLLPKIKKSREQYFKREKRSDQPYLENTNETEDVDNTKENNKSKETNENDPNVPDEKMQKHIRKKIKEDFSEDIPKDHIVYDMELKDTQVNIRVYENQESKLQYQVSFVYNIEKDELKKQQ</sequence>
<reference evidence="2 3" key="1">
    <citation type="journal article" date="2019" name="Int. J. Syst. Evol. Microbiol.">
        <title>The Global Catalogue of Microorganisms (GCM) 10K type strain sequencing project: providing services to taxonomists for standard genome sequencing and annotation.</title>
        <authorList>
            <consortium name="The Broad Institute Genomics Platform"/>
            <consortium name="The Broad Institute Genome Sequencing Center for Infectious Disease"/>
            <person name="Wu L."/>
            <person name="Ma J."/>
        </authorList>
    </citation>
    <scope>NUCLEOTIDE SEQUENCE [LARGE SCALE GENOMIC DNA]</scope>
    <source>
        <strain evidence="2 3">JCM 8736</strain>
    </source>
</reference>
<dbReference type="EMBL" id="BAAAXQ010000026">
    <property type="protein sequence ID" value="GAA3015091.1"/>
    <property type="molecule type" value="Genomic_DNA"/>
</dbReference>
<evidence type="ECO:0000313" key="3">
    <source>
        <dbReference type="Proteomes" id="UP001501577"/>
    </source>
</evidence>
<feature type="region of interest" description="Disordered" evidence="1">
    <location>
        <begin position="272"/>
        <end position="318"/>
    </location>
</feature>